<accession>A0A429XW24</accession>
<dbReference type="Pfam" id="PF04892">
    <property type="entry name" value="VanZ"/>
    <property type="match status" value="1"/>
</dbReference>
<proteinExistence type="predicted"/>
<evidence type="ECO:0000313" key="4">
    <source>
        <dbReference type="Proteomes" id="UP000287156"/>
    </source>
</evidence>
<dbReference type="AlphaFoldDB" id="A0A429XW24"/>
<gene>
    <name evidence="3" type="ORF">D4T97_016085</name>
</gene>
<keyword evidence="1" id="KW-0472">Membrane</keyword>
<dbReference type="Proteomes" id="UP000287156">
    <property type="component" value="Unassembled WGS sequence"/>
</dbReference>
<keyword evidence="1" id="KW-0812">Transmembrane</keyword>
<reference evidence="3" key="1">
    <citation type="submission" date="2018-12" db="EMBL/GenBank/DDBJ databases">
        <authorList>
            <person name="Sun L."/>
            <person name="Chen Z."/>
        </authorList>
    </citation>
    <scope>NUCLEOTIDE SEQUENCE [LARGE SCALE GENOMIC DNA]</scope>
    <source>
        <strain evidence="3">3-2-2</strain>
    </source>
</reference>
<sequence>MFIGKYVLRILPYLYILFIWVQSSWFNPESVYRLSNYLSFRLIVLIGFCLELAHLIEFGILYLLIIIAFLTYGNLTKKKEILAMGAAILYGIVDEIHQLFTPYRSFSTVDIIKDVIGVVVMWWIVRRAYYKEKPPTIGGLLKKVTQTSARVKR</sequence>
<feature type="transmembrane region" description="Helical" evidence="1">
    <location>
        <begin position="38"/>
        <end position="69"/>
    </location>
</feature>
<dbReference type="InterPro" id="IPR006976">
    <property type="entry name" value="VanZ-like"/>
</dbReference>
<dbReference type="RefSeq" id="WP_126051818.1">
    <property type="nucleotide sequence ID" value="NZ_QYTV02000008.1"/>
</dbReference>
<evidence type="ECO:0000259" key="2">
    <source>
        <dbReference type="Pfam" id="PF04892"/>
    </source>
</evidence>
<evidence type="ECO:0000313" key="3">
    <source>
        <dbReference type="EMBL" id="RST72572.1"/>
    </source>
</evidence>
<keyword evidence="4" id="KW-1185">Reference proteome</keyword>
<dbReference type="NCBIfam" id="NF037970">
    <property type="entry name" value="vanZ_1"/>
    <property type="match status" value="1"/>
</dbReference>
<feature type="domain" description="VanZ-like" evidence="2">
    <location>
        <begin position="33"/>
        <end position="126"/>
    </location>
</feature>
<name>A0A429XW24_9BACI</name>
<organism evidence="3 4">
    <name type="scientific">Siminovitchia acidinfaciens</name>
    <dbReference type="NCBI Taxonomy" id="2321395"/>
    <lineage>
        <taxon>Bacteria</taxon>
        <taxon>Bacillati</taxon>
        <taxon>Bacillota</taxon>
        <taxon>Bacilli</taxon>
        <taxon>Bacillales</taxon>
        <taxon>Bacillaceae</taxon>
        <taxon>Siminovitchia</taxon>
    </lineage>
</organism>
<comment type="caution">
    <text evidence="3">The sequence shown here is derived from an EMBL/GenBank/DDBJ whole genome shotgun (WGS) entry which is preliminary data.</text>
</comment>
<protein>
    <submittedName>
        <fullName evidence="3">VanZ family protein</fullName>
    </submittedName>
</protein>
<dbReference type="EMBL" id="QYTV02000008">
    <property type="protein sequence ID" value="RST72572.1"/>
    <property type="molecule type" value="Genomic_DNA"/>
</dbReference>
<evidence type="ECO:0000256" key="1">
    <source>
        <dbReference type="SAM" id="Phobius"/>
    </source>
</evidence>
<dbReference type="OrthoDB" id="291892at2"/>
<feature type="transmembrane region" description="Helical" evidence="1">
    <location>
        <begin position="7"/>
        <end position="26"/>
    </location>
</feature>
<keyword evidence="1" id="KW-1133">Transmembrane helix</keyword>